<sequence>MTSLLGPLLPPDVHVMSFNVRRRLPPWITPRAERWSARGPRVAELLREEQPTILGAQEVMPDQATVLAAALGPDYRRIGYGRQADGRGEGCPIFYDADRLDLLGWSQRALSSTPAEAGSKSWGNLVPRVVVAARFADRATSRRLLFVNTHLDPLSPRSRRCSAHAVRRLVAQEDIPAVVTADFNATASAPALRELRRDGVLRDAWAIAAERYTPEWNTFVGRAAPRRTHGRIDGILVSSAVEVRRVAVNVAAYGGGRPSDHAPVQAFLRISRDDEGT</sequence>
<dbReference type="InterPro" id="IPR050410">
    <property type="entry name" value="CCR4/nocturin_mRNA_transcr"/>
</dbReference>
<accession>A0ABW2ZMP7</accession>
<gene>
    <name evidence="2" type="ORF">ACFQZV_00475</name>
</gene>
<dbReference type="EMBL" id="JBHTIM010000001">
    <property type="protein sequence ID" value="MFD0779771.1"/>
    <property type="molecule type" value="Genomic_DNA"/>
</dbReference>
<dbReference type="RefSeq" id="WP_378753919.1">
    <property type="nucleotide sequence ID" value="NZ_JBHSSV010000023.1"/>
</dbReference>
<name>A0ABW2ZMP7_9MICO</name>
<comment type="caution">
    <text evidence="2">The sequence shown here is derived from an EMBL/GenBank/DDBJ whole genome shotgun (WGS) entry which is preliminary data.</text>
</comment>
<keyword evidence="3" id="KW-1185">Reference proteome</keyword>
<keyword evidence="2" id="KW-0540">Nuclease</keyword>
<dbReference type="PANTHER" id="PTHR12121:SF36">
    <property type="entry name" value="ENDONUCLEASE_EXONUCLEASE_PHOSPHATASE DOMAIN-CONTAINING PROTEIN"/>
    <property type="match status" value="1"/>
</dbReference>
<keyword evidence="2" id="KW-0378">Hydrolase</keyword>
<evidence type="ECO:0000313" key="3">
    <source>
        <dbReference type="Proteomes" id="UP001597042"/>
    </source>
</evidence>
<dbReference type="InterPro" id="IPR005135">
    <property type="entry name" value="Endo/exonuclease/phosphatase"/>
</dbReference>
<feature type="domain" description="Endonuclease/exonuclease/phosphatase" evidence="1">
    <location>
        <begin position="16"/>
        <end position="261"/>
    </location>
</feature>
<protein>
    <submittedName>
        <fullName evidence="2">Endonuclease/exonuclease/phosphatase family protein</fullName>
    </submittedName>
</protein>
<keyword evidence="2" id="KW-0255">Endonuclease</keyword>
<proteinExistence type="predicted"/>
<dbReference type="GO" id="GO:0004519">
    <property type="term" value="F:endonuclease activity"/>
    <property type="evidence" value="ECO:0007669"/>
    <property type="project" value="UniProtKB-KW"/>
</dbReference>
<dbReference type="InterPro" id="IPR036691">
    <property type="entry name" value="Endo/exonu/phosph_ase_sf"/>
</dbReference>
<evidence type="ECO:0000313" key="2">
    <source>
        <dbReference type="EMBL" id="MFD0779771.1"/>
    </source>
</evidence>
<evidence type="ECO:0000259" key="1">
    <source>
        <dbReference type="Pfam" id="PF03372"/>
    </source>
</evidence>
<reference evidence="3" key="1">
    <citation type="journal article" date="2019" name="Int. J. Syst. Evol. Microbiol.">
        <title>The Global Catalogue of Microorganisms (GCM) 10K type strain sequencing project: providing services to taxonomists for standard genome sequencing and annotation.</title>
        <authorList>
            <consortium name="The Broad Institute Genomics Platform"/>
            <consortium name="The Broad Institute Genome Sequencing Center for Infectious Disease"/>
            <person name="Wu L."/>
            <person name="Ma J."/>
        </authorList>
    </citation>
    <scope>NUCLEOTIDE SEQUENCE [LARGE SCALE GENOMIC DNA]</scope>
    <source>
        <strain evidence="3">CCUG 50754</strain>
    </source>
</reference>
<dbReference type="SUPFAM" id="SSF56219">
    <property type="entry name" value="DNase I-like"/>
    <property type="match status" value="1"/>
</dbReference>
<organism evidence="2 3">
    <name type="scientific">Microbacterium koreense</name>
    <dbReference type="NCBI Taxonomy" id="323761"/>
    <lineage>
        <taxon>Bacteria</taxon>
        <taxon>Bacillati</taxon>
        <taxon>Actinomycetota</taxon>
        <taxon>Actinomycetes</taxon>
        <taxon>Micrococcales</taxon>
        <taxon>Microbacteriaceae</taxon>
        <taxon>Microbacterium</taxon>
    </lineage>
</organism>
<dbReference type="Pfam" id="PF03372">
    <property type="entry name" value="Exo_endo_phos"/>
    <property type="match status" value="1"/>
</dbReference>
<dbReference type="PANTHER" id="PTHR12121">
    <property type="entry name" value="CARBON CATABOLITE REPRESSOR PROTEIN 4"/>
    <property type="match status" value="1"/>
</dbReference>
<dbReference type="Proteomes" id="UP001597042">
    <property type="component" value="Unassembled WGS sequence"/>
</dbReference>
<dbReference type="CDD" id="cd09083">
    <property type="entry name" value="EEP-1"/>
    <property type="match status" value="1"/>
</dbReference>
<dbReference type="Gene3D" id="3.60.10.10">
    <property type="entry name" value="Endonuclease/exonuclease/phosphatase"/>
    <property type="match status" value="1"/>
</dbReference>